<dbReference type="EMBL" id="AZHB01000032">
    <property type="protein sequence ID" value="OAA53865.1"/>
    <property type="molecule type" value="Genomic_DNA"/>
</dbReference>
<evidence type="ECO:0000256" key="4">
    <source>
        <dbReference type="ARBA" id="ARBA00022630"/>
    </source>
</evidence>
<dbReference type="SUPFAM" id="SSF54373">
    <property type="entry name" value="FAD-linked reductases, C-terminal domain"/>
    <property type="match status" value="1"/>
</dbReference>
<proteinExistence type="inferred from homology"/>
<accession>A0A162I8Y7</accession>
<evidence type="ECO:0000313" key="9">
    <source>
        <dbReference type="EMBL" id="OAA53865.1"/>
    </source>
</evidence>
<gene>
    <name evidence="9" type="ORF">ISF_08567</name>
</gene>
<keyword evidence="5" id="KW-0274">FAD</keyword>
<comment type="catalytic activity">
    <reaction evidence="7">
        <text>sarcosine + O2 + H2O = formaldehyde + glycine + H2O2</text>
        <dbReference type="Rhea" id="RHEA:13313"/>
        <dbReference type="ChEBI" id="CHEBI:15377"/>
        <dbReference type="ChEBI" id="CHEBI:15379"/>
        <dbReference type="ChEBI" id="CHEBI:16240"/>
        <dbReference type="ChEBI" id="CHEBI:16842"/>
        <dbReference type="ChEBI" id="CHEBI:57305"/>
        <dbReference type="ChEBI" id="CHEBI:57433"/>
        <dbReference type="EC" id="1.5.3.1"/>
    </reaction>
</comment>
<keyword evidence="10" id="KW-1185">Reference proteome</keyword>
<dbReference type="InterPro" id="IPR006076">
    <property type="entry name" value="FAD-dep_OxRdtase"/>
</dbReference>
<evidence type="ECO:0000256" key="1">
    <source>
        <dbReference type="ARBA" id="ARBA00001974"/>
    </source>
</evidence>
<evidence type="ECO:0000256" key="3">
    <source>
        <dbReference type="ARBA" id="ARBA00012769"/>
    </source>
</evidence>
<dbReference type="AlphaFoldDB" id="A0A162I8Y7"/>
<feature type="domain" description="FAD dependent oxidoreductase" evidence="8">
    <location>
        <begin position="6"/>
        <end position="359"/>
    </location>
</feature>
<comment type="cofactor">
    <cofactor evidence="1">
        <name>FAD</name>
        <dbReference type="ChEBI" id="CHEBI:57692"/>
    </cofactor>
</comment>
<dbReference type="STRING" id="1081104.A0A162I8Y7"/>
<dbReference type="Proteomes" id="UP000076744">
    <property type="component" value="Unassembled WGS sequence"/>
</dbReference>
<dbReference type="Gene3D" id="3.30.9.10">
    <property type="entry name" value="D-Amino Acid Oxidase, subunit A, domain 2"/>
    <property type="match status" value="1"/>
</dbReference>
<dbReference type="GO" id="GO:0008115">
    <property type="term" value="F:sarcosine oxidase activity"/>
    <property type="evidence" value="ECO:0007669"/>
    <property type="project" value="UniProtKB-EC"/>
</dbReference>
<dbReference type="FunFam" id="3.50.50.60:FF:000189">
    <property type="entry name" value="Monomeric sarcosine oxidase"/>
    <property type="match status" value="1"/>
</dbReference>
<name>A0A162I8Y7_CORFA</name>
<keyword evidence="4" id="KW-0285">Flavoprotein</keyword>
<evidence type="ECO:0000259" key="8">
    <source>
        <dbReference type="Pfam" id="PF01266"/>
    </source>
</evidence>
<dbReference type="EC" id="1.5.3.1" evidence="3"/>
<evidence type="ECO:0000256" key="5">
    <source>
        <dbReference type="ARBA" id="ARBA00022827"/>
    </source>
</evidence>
<organism evidence="9 10">
    <name type="scientific">Cordyceps fumosorosea (strain ARSEF 2679)</name>
    <name type="common">Isaria fumosorosea</name>
    <dbReference type="NCBI Taxonomy" id="1081104"/>
    <lineage>
        <taxon>Eukaryota</taxon>
        <taxon>Fungi</taxon>
        <taxon>Dikarya</taxon>
        <taxon>Ascomycota</taxon>
        <taxon>Pezizomycotina</taxon>
        <taxon>Sordariomycetes</taxon>
        <taxon>Hypocreomycetidae</taxon>
        <taxon>Hypocreales</taxon>
        <taxon>Cordycipitaceae</taxon>
        <taxon>Cordyceps</taxon>
    </lineage>
</organism>
<comment type="similarity">
    <text evidence="2">Belongs to the MSOX/MTOX family.</text>
</comment>
<sequence length="381" mass="40661">MATEYDVAVVGLGALGSAAAYHAALKGARVIAFEQFELGHVRGASHDTSRIIRTSYEAPQYVALAKSAYEDWAQLEAAAGQKLTTITGGLVFLPDGGPLSPEAFATSLGQNDIPYELLGAAEVRERWPQFGIGEEVRVVYTPDSGVAHAAKAVAAMQHLARAKGALLRELTPVTAITPPKDGGGVVVIETPGGTYAAKKVILATDAWTNELLGPLGVHIPLTVSQEQVTYFKPSDASAFDASLFPVWIWHADPCFYGFPAYGEPTIKAGQDCAMNPMTPKERTFVHSPKLLDDLRGFMDGLIPDGKRETLRTVTCQYTLTPGRQFVVAPLRRHPEVLVALGAAHAFKFAPAIGRNLAEMAVDGKSSDDLSKFGMPAGTEDD</sequence>
<dbReference type="InterPro" id="IPR036188">
    <property type="entry name" value="FAD/NAD-bd_sf"/>
</dbReference>
<reference evidence="9 10" key="1">
    <citation type="journal article" date="2016" name="Genome Biol. Evol.">
        <title>Divergent and convergent evolution of fungal pathogenicity.</title>
        <authorList>
            <person name="Shang Y."/>
            <person name="Xiao G."/>
            <person name="Zheng P."/>
            <person name="Cen K."/>
            <person name="Zhan S."/>
            <person name="Wang C."/>
        </authorList>
    </citation>
    <scope>NUCLEOTIDE SEQUENCE [LARGE SCALE GENOMIC DNA]</scope>
    <source>
        <strain evidence="9 10">ARSEF 2679</strain>
    </source>
</reference>
<dbReference type="RefSeq" id="XP_018700634.1">
    <property type="nucleotide sequence ID" value="XM_018852170.1"/>
</dbReference>
<comment type="caution">
    <text evidence="9">The sequence shown here is derived from an EMBL/GenBank/DDBJ whole genome shotgun (WGS) entry which is preliminary data.</text>
</comment>
<dbReference type="GO" id="GO:0050660">
    <property type="term" value="F:flavin adenine dinucleotide binding"/>
    <property type="evidence" value="ECO:0007669"/>
    <property type="project" value="InterPro"/>
</dbReference>
<dbReference type="NCBIfam" id="NF008425">
    <property type="entry name" value="PRK11259.1"/>
    <property type="match status" value="1"/>
</dbReference>
<evidence type="ECO:0000313" key="10">
    <source>
        <dbReference type="Proteomes" id="UP000076744"/>
    </source>
</evidence>
<evidence type="ECO:0000256" key="6">
    <source>
        <dbReference type="ARBA" id="ARBA00023002"/>
    </source>
</evidence>
<evidence type="ECO:0000256" key="7">
    <source>
        <dbReference type="ARBA" id="ARBA00052742"/>
    </source>
</evidence>
<dbReference type="SUPFAM" id="SSF51905">
    <property type="entry name" value="FAD/NAD(P)-binding domain"/>
    <property type="match status" value="1"/>
</dbReference>
<dbReference type="PANTHER" id="PTHR10961:SF7">
    <property type="entry name" value="FAD DEPENDENT OXIDOREDUCTASE DOMAIN-CONTAINING PROTEIN"/>
    <property type="match status" value="1"/>
</dbReference>
<dbReference type="GeneID" id="30024859"/>
<dbReference type="Pfam" id="PF01266">
    <property type="entry name" value="DAO"/>
    <property type="match status" value="1"/>
</dbReference>
<dbReference type="OrthoDB" id="424974at2759"/>
<keyword evidence="6" id="KW-0560">Oxidoreductase</keyword>
<dbReference type="InterPro" id="IPR045170">
    <property type="entry name" value="MTOX"/>
</dbReference>
<evidence type="ECO:0000256" key="2">
    <source>
        <dbReference type="ARBA" id="ARBA00010989"/>
    </source>
</evidence>
<dbReference type="Gene3D" id="3.50.50.60">
    <property type="entry name" value="FAD/NAD(P)-binding domain"/>
    <property type="match status" value="1"/>
</dbReference>
<dbReference type="PANTHER" id="PTHR10961">
    <property type="entry name" value="PEROXISOMAL SARCOSINE OXIDASE"/>
    <property type="match status" value="1"/>
</dbReference>
<protein>
    <recommendedName>
        <fullName evidence="3">sarcosine oxidasee (formaldehyde-forming)</fullName>
        <ecNumber evidence="3">1.5.3.1</ecNumber>
    </recommendedName>
</protein>